<dbReference type="PANTHER" id="PTHR19136:SF81">
    <property type="entry name" value="MOLYBDENUM COFACTOR GUANYLYLTRANSFERASE"/>
    <property type="match status" value="1"/>
</dbReference>
<dbReference type="GO" id="GO:0005525">
    <property type="term" value="F:GTP binding"/>
    <property type="evidence" value="ECO:0007669"/>
    <property type="project" value="UniProtKB-UniRule"/>
</dbReference>
<dbReference type="Proteomes" id="UP000289220">
    <property type="component" value="Unassembled WGS sequence"/>
</dbReference>
<comment type="function">
    <text evidence="8">Transfers a GMP moiety from GTP to Mo-molybdopterin (Mo-MPT) cofactor (Moco or molybdenum cofactor) to form Mo-molybdopterin guanine dinucleotide (Mo-MGD) cofactor.</text>
</comment>
<comment type="similarity">
    <text evidence="8">Belongs to the MobA family.</text>
</comment>
<dbReference type="CDD" id="cd02503">
    <property type="entry name" value="MobA"/>
    <property type="match status" value="1"/>
</dbReference>
<sequence length="197" mass="20508">MSPVVVAVLAGGAGRRMGGDKPRRRLNGLRLLDHALNKAHALAGPVILVVRDPAQADGFAETIVLDAPDIDGPLAGLLAALVWAADAGFDQVLTLACDMPRVPGDLLSRLQSALTAESGVAVAASGGRLHPVCALWRTTAVPVLRRRADEGRLSLQGLSEAVGRVIVDWPAEDDDAFVNINTIDDLALAEAALPEHG</sequence>
<keyword evidence="1 8" id="KW-0963">Cytoplasm</keyword>
<comment type="caution">
    <text evidence="8">Lacks conserved residue(s) required for the propagation of feature annotation.</text>
</comment>
<evidence type="ECO:0000256" key="3">
    <source>
        <dbReference type="ARBA" id="ARBA00022723"/>
    </source>
</evidence>
<keyword evidence="4 8" id="KW-0547">Nucleotide-binding</keyword>
<dbReference type="InterPro" id="IPR013482">
    <property type="entry name" value="Molybde_CF_guanTrfase"/>
</dbReference>
<evidence type="ECO:0000313" key="13">
    <source>
        <dbReference type="Proteomes" id="UP000501325"/>
    </source>
</evidence>
<comment type="subunit">
    <text evidence="8">Monomer.</text>
</comment>
<keyword evidence="12" id="KW-1185">Reference proteome</keyword>
<dbReference type="GO" id="GO:0061603">
    <property type="term" value="F:molybdenum cofactor guanylyltransferase activity"/>
    <property type="evidence" value="ECO:0007669"/>
    <property type="project" value="UniProtKB-EC"/>
</dbReference>
<evidence type="ECO:0000256" key="6">
    <source>
        <dbReference type="ARBA" id="ARBA00023134"/>
    </source>
</evidence>
<gene>
    <name evidence="8 11" type="primary">mobA</name>
    <name evidence="11" type="ORF">BREV_BREV_00737</name>
    <name evidence="10" type="ORF">GYM46_14325</name>
</gene>
<comment type="cofactor">
    <cofactor evidence="8">
        <name>Mg(2+)</name>
        <dbReference type="ChEBI" id="CHEBI:18420"/>
    </cofactor>
</comment>
<evidence type="ECO:0000256" key="2">
    <source>
        <dbReference type="ARBA" id="ARBA00022679"/>
    </source>
</evidence>
<reference evidence="10 13" key="2">
    <citation type="submission" date="2020-01" db="EMBL/GenBank/DDBJ databases">
        <authorList>
            <person name="Wang S."/>
        </authorList>
    </citation>
    <scope>NUCLEOTIDE SEQUENCE [LARGE SCALE GENOMIC DNA]</scope>
    <source>
        <strain evidence="10 13">D151-2-6</strain>
    </source>
</reference>
<evidence type="ECO:0000313" key="11">
    <source>
        <dbReference type="EMBL" id="VDC52073.1"/>
    </source>
</evidence>
<keyword evidence="7 8" id="KW-0501">Molybdenum cofactor biosynthesis</keyword>
<feature type="binding site" evidence="8">
    <location>
        <position position="98"/>
    </location>
    <ligand>
        <name>GTP</name>
        <dbReference type="ChEBI" id="CHEBI:37565"/>
    </ligand>
</feature>
<keyword evidence="11" id="KW-0548">Nucleotidyltransferase</keyword>
<evidence type="ECO:0000259" key="9">
    <source>
        <dbReference type="Pfam" id="PF12804"/>
    </source>
</evidence>
<feature type="binding site" evidence="8">
    <location>
        <begin position="9"/>
        <end position="11"/>
    </location>
    <ligand>
        <name>GTP</name>
        <dbReference type="ChEBI" id="CHEBI:37565"/>
    </ligand>
</feature>
<evidence type="ECO:0000256" key="5">
    <source>
        <dbReference type="ARBA" id="ARBA00022842"/>
    </source>
</evidence>
<feature type="domain" description="MobA-like NTP transferase" evidence="9">
    <location>
        <begin position="7"/>
        <end position="152"/>
    </location>
</feature>
<evidence type="ECO:0000313" key="10">
    <source>
        <dbReference type="EMBL" id="QIH74022.1"/>
    </source>
</evidence>
<dbReference type="GO" id="GO:0005737">
    <property type="term" value="C:cytoplasm"/>
    <property type="evidence" value="ECO:0007669"/>
    <property type="project" value="UniProtKB-SubCell"/>
</dbReference>
<feature type="binding site" evidence="8">
    <location>
        <position position="66"/>
    </location>
    <ligand>
        <name>GTP</name>
        <dbReference type="ChEBI" id="CHEBI:37565"/>
    </ligand>
</feature>
<organism evidence="11 12">
    <name type="scientific">Brevundimonas mediterranea</name>
    <dbReference type="NCBI Taxonomy" id="74329"/>
    <lineage>
        <taxon>Bacteria</taxon>
        <taxon>Pseudomonadati</taxon>
        <taxon>Pseudomonadota</taxon>
        <taxon>Alphaproteobacteria</taxon>
        <taxon>Caulobacterales</taxon>
        <taxon>Caulobacteraceae</taxon>
        <taxon>Brevundimonas</taxon>
    </lineage>
</organism>
<dbReference type="InterPro" id="IPR025877">
    <property type="entry name" value="MobA-like_NTP_Trfase"/>
</dbReference>
<dbReference type="SUPFAM" id="SSF53448">
    <property type="entry name" value="Nucleotide-diphospho-sugar transferases"/>
    <property type="match status" value="1"/>
</dbReference>
<dbReference type="EMBL" id="CP048751">
    <property type="protein sequence ID" value="QIH74022.1"/>
    <property type="molecule type" value="Genomic_DNA"/>
</dbReference>
<keyword evidence="5 8" id="KW-0460">Magnesium</keyword>
<comment type="subcellular location">
    <subcellularLocation>
        <location evidence="8">Cytoplasm</location>
    </subcellularLocation>
</comment>
<keyword evidence="6 8" id="KW-0342">GTP-binding</keyword>
<dbReference type="PANTHER" id="PTHR19136">
    <property type="entry name" value="MOLYBDENUM COFACTOR GUANYLYLTRANSFERASE"/>
    <property type="match status" value="1"/>
</dbReference>
<evidence type="ECO:0000256" key="1">
    <source>
        <dbReference type="ARBA" id="ARBA00022490"/>
    </source>
</evidence>
<protein>
    <recommendedName>
        <fullName evidence="8">Molybdenum cofactor guanylyltransferase</fullName>
        <shortName evidence="8">MoCo guanylyltransferase</shortName>
        <ecNumber evidence="8">2.7.7.77</ecNumber>
    </recommendedName>
    <alternativeName>
        <fullName evidence="8">GTP:molybdopterin guanylyltransferase</fullName>
    </alternativeName>
    <alternativeName>
        <fullName evidence="8">Mo-MPT guanylyltransferase</fullName>
    </alternativeName>
    <alternativeName>
        <fullName evidence="8">Molybdopterin guanylyltransferase</fullName>
    </alternativeName>
    <alternativeName>
        <fullName evidence="8">Molybdopterin-guanine dinucleotide synthase</fullName>
        <shortName evidence="8">MGD synthase</shortName>
    </alternativeName>
</protein>
<dbReference type="EMBL" id="UXHF01000009">
    <property type="protein sequence ID" value="VDC52073.1"/>
    <property type="molecule type" value="Genomic_DNA"/>
</dbReference>
<evidence type="ECO:0000256" key="4">
    <source>
        <dbReference type="ARBA" id="ARBA00022741"/>
    </source>
</evidence>
<comment type="domain">
    <text evidence="8">The N-terminal domain determines nucleotide recognition and specific binding, while the C-terminal domain determines the specific binding to the target protein.</text>
</comment>
<dbReference type="Gene3D" id="3.90.550.10">
    <property type="entry name" value="Spore Coat Polysaccharide Biosynthesis Protein SpsA, Chain A"/>
    <property type="match status" value="1"/>
</dbReference>
<evidence type="ECO:0000256" key="7">
    <source>
        <dbReference type="ARBA" id="ARBA00023150"/>
    </source>
</evidence>
<dbReference type="EC" id="2.7.7.77" evidence="8"/>
<dbReference type="GO" id="GO:0046872">
    <property type="term" value="F:metal ion binding"/>
    <property type="evidence" value="ECO:0007669"/>
    <property type="project" value="UniProtKB-KW"/>
</dbReference>
<dbReference type="AlphaFoldDB" id="A0A6G7EKZ1"/>
<reference evidence="11 12" key="1">
    <citation type="submission" date="2018-11" db="EMBL/GenBank/DDBJ databases">
        <authorList>
            <person name="Peiro R."/>
            <person name="Begona"/>
            <person name="Cbmso G."/>
            <person name="Lopez M."/>
            <person name="Gonzalez S."/>
            <person name="Sacristan E."/>
            <person name="Castillo E."/>
        </authorList>
    </citation>
    <scope>NUCLEOTIDE SEQUENCE [LARGE SCALE GENOMIC DNA]</scope>
    <source>
        <strain evidence="11">Brev_genome</strain>
    </source>
</reference>
<evidence type="ECO:0000256" key="8">
    <source>
        <dbReference type="HAMAP-Rule" id="MF_00316"/>
    </source>
</evidence>
<dbReference type="Pfam" id="PF12804">
    <property type="entry name" value="NTP_transf_3"/>
    <property type="match status" value="1"/>
</dbReference>
<feature type="binding site" evidence="8">
    <location>
        <position position="21"/>
    </location>
    <ligand>
        <name>GTP</name>
        <dbReference type="ChEBI" id="CHEBI:37565"/>
    </ligand>
</feature>
<dbReference type="InterPro" id="IPR029044">
    <property type="entry name" value="Nucleotide-diphossugar_trans"/>
</dbReference>
<dbReference type="KEGG" id="bmed:GYM46_14325"/>
<dbReference type="Proteomes" id="UP000501325">
    <property type="component" value="Chromosome"/>
</dbReference>
<keyword evidence="2 8" id="KW-0808">Transferase</keyword>
<feature type="binding site" evidence="8">
    <location>
        <position position="98"/>
    </location>
    <ligand>
        <name>Mg(2+)</name>
        <dbReference type="ChEBI" id="CHEBI:18420"/>
    </ligand>
</feature>
<keyword evidence="3 8" id="KW-0479">Metal-binding</keyword>
<name>A0A6G7EKZ1_9CAUL</name>
<dbReference type="RefSeq" id="WP_008262656.1">
    <property type="nucleotide sequence ID" value="NZ_CP048751.1"/>
</dbReference>
<accession>A0A6G7EKZ1</accession>
<comment type="catalytic activity">
    <reaction evidence="8">
        <text>Mo-molybdopterin + GTP + H(+) = Mo-molybdopterin guanine dinucleotide + diphosphate</text>
        <dbReference type="Rhea" id="RHEA:34243"/>
        <dbReference type="ChEBI" id="CHEBI:15378"/>
        <dbReference type="ChEBI" id="CHEBI:33019"/>
        <dbReference type="ChEBI" id="CHEBI:37565"/>
        <dbReference type="ChEBI" id="CHEBI:71302"/>
        <dbReference type="ChEBI" id="CHEBI:71310"/>
        <dbReference type="EC" id="2.7.7.77"/>
    </reaction>
</comment>
<evidence type="ECO:0000313" key="12">
    <source>
        <dbReference type="Proteomes" id="UP000289220"/>
    </source>
</evidence>
<proteinExistence type="inferred from homology"/>
<dbReference type="GO" id="GO:0006777">
    <property type="term" value="P:Mo-molybdopterin cofactor biosynthetic process"/>
    <property type="evidence" value="ECO:0007669"/>
    <property type="project" value="UniProtKB-KW"/>
</dbReference>
<dbReference type="HAMAP" id="MF_00316">
    <property type="entry name" value="MobA"/>
    <property type="match status" value="1"/>
</dbReference>